<dbReference type="OrthoDB" id="5184419at2"/>
<evidence type="ECO:0000259" key="1">
    <source>
        <dbReference type="PROSITE" id="PS50943"/>
    </source>
</evidence>
<gene>
    <name evidence="2" type="ORF">EV186_105321</name>
</gene>
<organism evidence="2 3">
    <name type="scientific">Labedaea rhizosphaerae</name>
    <dbReference type="NCBI Taxonomy" id="598644"/>
    <lineage>
        <taxon>Bacteria</taxon>
        <taxon>Bacillati</taxon>
        <taxon>Actinomycetota</taxon>
        <taxon>Actinomycetes</taxon>
        <taxon>Pseudonocardiales</taxon>
        <taxon>Pseudonocardiaceae</taxon>
        <taxon>Labedaea</taxon>
    </lineage>
</organism>
<dbReference type="InterPro" id="IPR001387">
    <property type="entry name" value="Cro/C1-type_HTH"/>
</dbReference>
<dbReference type="SMART" id="SM00530">
    <property type="entry name" value="HTH_XRE"/>
    <property type="match status" value="1"/>
</dbReference>
<evidence type="ECO:0000313" key="2">
    <source>
        <dbReference type="EMBL" id="TDP95089.1"/>
    </source>
</evidence>
<dbReference type="PROSITE" id="PS50943">
    <property type="entry name" value="HTH_CROC1"/>
    <property type="match status" value="1"/>
</dbReference>
<evidence type="ECO:0000313" key="3">
    <source>
        <dbReference type="Proteomes" id="UP000295444"/>
    </source>
</evidence>
<accession>A0A4R6S5J4</accession>
<dbReference type="AlphaFoldDB" id="A0A4R6S5J4"/>
<dbReference type="Proteomes" id="UP000295444">
    <property type="component" value="Unassembled WGS sequence"/>
</dbReference>
<keyword evidence="3" id="KW-1185">Reference proteome</keyword>
<proteinExistence type="predicted"/>
<reference evidence="2 3" key="1">
    <citation type="submission" date="2019-03" db="EMBL/GenBank/DDBJ databases">
        <title>Genomic Encyclopedia of Type Strains, Phase IV (KMG-IV): sequencing the most valuable type-strain genomes for metagenomic binning, comparative biology and taxonomic classification.</title>
        <authorList>
            <person name="Goeker M."/>
        </authorList>
    </citation>
    <scope>NUCLEOTIDE SEQUENCE [LARGE SCALE GENOMIC DNA]</scope>
    <source>
        <strain evidence="2 3">DSM 45361</strain>
    </source>
</reference>
<dbReference type="EMBL" id="SNXZ01000005">
    <property type="protein sequence ID" value="TDP95089.1"/>
    <property type="molecule type" value="Genomic_DNA"/>
</dbReference>
<dbReference type="GO" id="GO:0003677">
    <property type="term" value="F:DNA binding"/>
    <property type="evidence" value="ECO:0007669"/>
    <property type="project" value="InterPro"/>
</dbReference>
<dbReference type="CDD" id="cd00093">
    <property type="entry name" value="HTH_XRE"/>
    <property type="match status" value="1"/>
</dbReference>
<dbReference type="Pfam" id="PF13560">
    <property type="entry name" value="HTH_31"/>
    <property type="match status" value="1"/>
</dbReference>
<comment type="caution">
    <text evidence="2">The sequence shown here is derived from an EMBL/GenBank/DDBJ whole genome shotgun (WGS) entry which is preliminary data.</text>
</comment>
<dbReference type="RefSeq" id="WP_133852470.1">
    <property type="nucleotide sequence ID" value="NZ_SNXZ01000005.1"/>
</dbReference>
<dbReference type="InterPro" id="IPR010982">
    <property type="entry name" value="Lambda_DNA-bd_dom_sf"/>
</dbReference>
<protein>
    <submittedName>
        <fullName evidence="2">Helix-turn-helix protein</fullName>
    </submittedName>
</protein>
<sequence>MAETFGARLRASRIAAGVSLGELAKRITYSKSYLSKIENNLKPPTHDVARRCDAELGTGGALVALVPAASAPAEAAGGDDGEVWLLALDDGELRFQPLSRRQVLAGAGGVLGFAITRGVLVEPDDPTVTTLRTLFDQHRNLGALSSPAVVLGPLVAQINTIRTLAVDCPGPGRSRLLRLASRAMEYAGWMHQEAGDEKGARWWTDRAVEHAELGGDPYLASYANLRRAELALYRGDGLGTVALAMQAQADPRAGARILGIAARGEAQGHALAGDEAAHRRALDRATELLARHEAAEGPLLGSTTVTDQIALARGWSLFDLGRPGEAAALLDESVPTIAPRARRARARFGARRVLAHAANGEVEHACVLARDVLADAAHVDSATVRADLQHLARELARWRSHGAVRELEPDLRAALHVRQPR</sequence>
<dbReference type="Gene3D" id="1.10.260.40">
    <property type="entry name" value="lambda repressor-like DNA-binding domains"/>
    <property type="match status" value="1"/>
</dbReference>
<name>A0A4R6S5J4_LABRH</name>
<feature type="domain" description="HTH cro/C1-type" evidence="1">
    <location>
        <begin position="9"/>
        <end position="62"/>
    </location>
</feature>
<dbReference type="SUPFAM" id="SSF47413">
    <property type="entry name" value="lambda repressor-like DNA-binding domains"/>
    <property type="match status" value="1"/>
</dbReference>